<sequence>MSIATDQISQIMGHKAKDLMTQLQNTVTRPDVADPSIMAQVQYFTHQLYSTIGLQSAILDVYKKINQVIIQRI</sequence>
<dbReference type="Gene3D" id="1.20.58.90">
    <property type="match status" value="1"/>
</dbReference>
<accession>A0A2Z6ESG5</accession>
<organism evidence="1 2">
    <name type="scientific">Mycoavidus cysteinexigens</name>
    <dbReference type="NCBI Taxonomy" id="1553431"/>
    <lineage>
        <taxon>Bacteria</taxon>
        <taxon>Pseudomonadati</taxon>
        <taxon>Pseudomonadota</taxon>
        <taxon>Betaproteobacteria</taxon>
        <taxon>Burkholderiales</taxon>
        <taxon>Burkholderiaceae</taxon>
        <taxon>Mycoavidus</taxon>
    </lineage>
</organism>
<gene>
    <name evidence="1" type="ORF">MCB1EB_0182</name>
</gene>
<dbReference type="InterPro" id="IPR037203">
    <property type="entry name" value="T3SS_needle-like_sf"/>
</dbReference>
<reference evidence="1 2" key="1">
    <citation type="journal article" date="2018" name="Microbes Environ.">
        <title>Comparative Genomic Insights into Endofungal Lifestyles of Two Bacterial Endosymbionts, Mycoavidus cysteinexigens and Burkholderia rhizoxinica.</title>
        <authorList>
            <person name="Sharmin D."/>
            <person name="Guo Y."/>
            <person name="Nishizawa T."/>
            <person name="Ohshima S."/>
            <person name="Sato Y."/>
            <person name="Takashima Y."/>
            <person name="Narisawa K."/>
            <person name="Ohta H."/>
        </authorList>
    </citation>
    <scope>NUCLEOTIDE SEQUENCE [LARGE SCALE GENOMIC DNA]</scope>
    <source>
        <strain evidence="1 2">B1-EB</strain>
    </source>
</reference>
<keyword evidence="2" id="KW-1185">Reference proteome</keyword>
<evidence type="ECO:0000313" key="2">
    <source>
        <dbReference type="Proteomes" id="UP000282597"/>
    </source>
</evidence>
<proteinExistence type="predicted"/>
<protein>
    <submittedName>
        <fullName evidence="1">Type III secretion system needle protein</fullName>
    </submittedName>
</protein>
<dbReference type="GO" id="GO:0015031">
    <property type="term" value="P:protein transport"/>
    <property type="evidence" value="ECO:0007669"/>
    <property type="project" value="InterPro"/>
</dbReference>
<name>A0A2Z6ESG5_9BURK</name>
<dbReference type="RefSeq" id="WP_045363584.1">
    <property type="nucleotide sequence ID" value="NZ_AP018150.1"/>
</dbReference>
<dbReference type="AlphaFoldDB" id="A0A2Z6ESG5"/>
<evidence type="ECO:0000313" key="1">
    <source>
        <dbReference type="EMBL" id="BBE08343.1"/>
    </source>
</evidence>
<dbReference type="KEGG" id="mcys:MCB1EB_0182"/>
<dbReference type="SUPFAM" id="SSF140129">
    <property type="entry name" value="MxiH-like"/>
    <property type="match status" value="1"/>
</dbReference>
<dbReference type="EMBL" id="AP018150">
    <property type="protein sequence ID" value="BBE08343.1"/>
    <property type="molecule type" value="Genomic_DNA"/>
</dbReference>
<dbReference type="Proteomes" id="UP000282597">
    <property type="component" value="Chromosome"/>
</dbReference>